<feature type="domain" description="Core Histone H2A/H2B/H3" evidence="2">
    <location>
        <begin position="107"/>
        <end position="178"/>
    </location>
</feature>
<feature type="region of interest" description="Disordered" evidence="1">
    <location>
        <begin position="208"/>
        <end position="249"/>
    </location>
</feature>
<feature type="domain" description="Core Histone H2A/H2B/H3" evidence="2">
    <location>
        <begin position="6"/>
        <end position="70"/>
    </location>
</feature>
<evidence type="ECO:0000256" key="1">
    <source>
        <dbReference type="SAM" id="MobiDB-lite"/>
    </source>
</evidence>
<dbReference type="PANTHER" id="PTHR23430">
    <property type="entry name" value="HISTONE H2A"/>
    <property type="match status" value="1"/>
</dbReference>
<dbReference type="Pfam" id="PF00125">
    <property type="entry name" value="Histone"/>
    <property type="match status" value="2"/>
</dbReference>
<protein>
    <submittedName>
        <fullName evidence="3">Histone 2A-domain-containing protein</fullName>
    </submittedName>
</protein>
<sequence length="249" mass="27237">MGLDANFEIYIRRVLKQVHPDAGISGSALASLNNLVKITIQKIMVAINRILLATGKKTINSRDVQDAIRLILPGEVRKHAISEGTKAVTKYNSSKLNASAGDKPTMKSTRAGLSFSVPRTQKLMMRMSSVQRKTGDAAVYITAVCEYLMAEVMELAGNAAKDQKRVRVTPRHIKIAIYNDEELCILYKDTVFAGGVLPDIDPKVLEKKGKKKAALKNTKNKNTKATKKATKKKSATKSAKKGKPGKKTN</sequence>
<reference evidence="3" key="1">
    <citation type="journal article" date="2019" name="MBio">
        <title>Virus Genomes from Deep Sea Sediments Expand the Ocean Megavirome and Support Independent Origins of Viral Gigantism.</title>
        <authorList>
            <person name="Backstrom D."/>
            <person name="Yutin N."/>
            <person name="Jorgensen S.L."/>
            <person name="Dharamshi J."/>
            <person name="Homa F."/>
            <person name="Zaremba-Niedwiedzka K."/>
            <person name="Spang A."/>
            <person name="Wolf Y.I."/>
            <person name="Koonin E.V."/>
            <person name="Ettema T.J."/>
        </authorList>
    </citation>
    <scope>NUCLEOTIDE SEQUENCE</scope>
</reference>
<dbReference type="CDD" id="cd00074">
    <property type="entry name" value="HFD_H2A"/>
    <property type="match status" value="1"/>
</dbReference>
<dbReference type="InterPro" id="IPR002119">
    <property type="entry name" value="Histone_H2A"/>
</dbReference>
<dbReference type="InterPro" id="IPR007125">
    <property type="entry name" value="H2A/H2B/H3"/>
</dbReference>
<dbReference type="EMBL" id="MK500327">
    <property type="protein sequence ID" value="QBK85671.1"/>
    <property type="molecule type" value="Genomic_DNA"/>
</dbReference>
<accession>A0A481YR42</accession>
<dbReference type="CDD" id="cd22910">
    <property type="entry name" value="HFD_H2B"/>
    <property type="match status" value="1"/>
</dbReference>
<dbReference type="Gene3D" id="1.10.20.10">
    <property type="entry name" value="Histone, subunit A"/>
    <property type="match status" value="2"/>
</dbReference>
<dbReference type="SMART" id="SM00414">
    <property type="entry name" value="H2A"/>
    <property type="match status" value="1"/>
</dbReference>
<dbReference type="GO" id="GO:0030527">
    <property type="term" value="F:structural constituent of chromatin"/>
    <property type="evidence" value="ECO:0007669"/>
    <property type="project" value="InterPro"/>
</dbReference>
<dbReference type="InterPro" id="IPR009072">
    <property type="entry name" value="Histone-fold"/>
</dbReference>
<gene>
    <name evidence="3" type="ORF">LCMAC101_02660</name>
</gene>
<evidence type="ECO:0000313" key="3">
    <source>
        <dbReference type="EMBL" id="QBK85671.1"/>
    </source>
</evidence>
<organism evidence="3">
    <name type="scientific">Marseillevirus LCMAC101</name>
    <dbReference type="NCBI Taxonomy" id="2506602"/>
    <lineage>
        <taxon>Viruses</taxon>
        <taxon>Varidnaviria</taxon>
        <taxon>Bamfordvirae</taxon>
        <taxon>Nucleocytoviricota</taxon>
        <taxon>Megaviricetes</taxon>
        <taxon>Pimascovirales</taxon>
        <taxon>Pimascovirales incertae sedis</taxon>
        <taxon>Marseilleviridae</taxon>
    </lineage>
</organism>
<proteinExistence type="predicted"/>
<name>A0A481YR42_9VIRU</name>
<dbReference type="GO" id="GO:0046982">
    <property type="term" value="F:protein heterodimerization activity"/>
    <property type="evidence" value="ECO:0007669"/>
    <property type="project" value="InterPro"/>
</dbReference>
<dbReference type="GO" id="GO:0003677">
    <property type="term" value="F:DNA binding"/>
    <property type="evidence" value="ECO:0007669"/>
    <property type="project" value="InterPro"/>
</dbReference>
<dbReference type="InterPro" id="IPR000558">
    <property type="entry name" value="Histone_H2B"/>
</dbReference>
<evidence type="ECO:0000259" key="2">
    <source>
        <dbReference type="Pfam" id="PF00125"/>
    </source>
</evidence>
<dbReference type="PRINTS" id="PR00620">
    <property type="entry name" value="HISTONEH2A"/>
</dbReference>
<dbReference type="SMART" id="SM00427">
    <property type="entry name" value="H2B"/>
    <property type="match status" value="1"/>
</dbReference>
<dbReference type="SUPFAM" id="SSF47113">
    <property type="entry name" value="Histone-fold"/>
    <property type="match status" value="1"/>
</dbReference>